<dbReference type="RefSeq" id="WP_112143263.1">
    <property type="nucleotide sequence ID" value="NZ_PRLC01000001.1"/>
</dbReference>
<evidence type="ECO:0000313" key="2">
    <source>
        <dbReference type="Proteomes" id="UP000250429"/>
    </source>
</evidence>
<sequence>MESNDIRELFPKEIVEKANKEMIDYAVSDELALKIMIRSTKDAAFQNFLVNYVISAIGKIIEKLEAENG</sequence>
<gene>
    <name evidence="1" type="ORF">C4N23_00420</name>
</gene>
<reference evidence="1 2" key="1">
    <citation type="submission" date="2018-02" db="EMBL/GenBank/DDBJ databases">
        <title>Complete genome sequencing of Faecalibacterium prausnitzii strains isolated from the human gut.</title>
        <authorList>
            <person name="Fitzgerald B.C."/>
            <person name="Shkoporov A.N."/>
            <person name="Ross P.R."/>
            <person name="Hill C."/>
        </authorList>
    </citation>
    <scope>NUCLEOTIDE SEQUENCE [LARGE SCALE GENOMIC DNA]</scope>
    <source>
        <strain evidence="1 2">APC922/41-1</strain>
    </source>
</reference>
<keyword evidence="2" id="KW-1185">Reference proteome</keyword>
<dbReference type="EMBL" id="PRLC01000001">
    <property type="protein sequence ID" value="RAW63515.1"/>
    <property type="molecule type" value="Genomic_DNA"/>
</dbReference>
<protein>
    <submittedName>
        <fullName evidence="1">Uncharacterized protein</fullName>
    </submittedName>
</protein>
<dbReference type="Proteomes" id="UP000250429">
    <property type="component" value="Unassembled WGS sequence"/>
</dbReference>
<name>A0A329URJ1_9FIRM</name>
<organism evidence="1 2">
    <name type="scientific">Faecalibacterium hattorii</name>
    <dbReference type="NCBI Taxonomy" id="2935520"/>
    <lineage>
        <taxon>Bacteria</taxon>
        <taxon>Bacillati</taxon>
        <taxon>Bacillota</taxon>
        <taxon>Clostridia</taxon>
        <taxon>Eubacteriales</taxon>
        <taxon>Oscillospiraceae</taxon>
        <taxon>Faecalibacterium</taxon>
    </lineage>
</organism>
<comment type="caution">
    <text evidence="1">The sequence shown here is derived from an EMBL/GenBank/DDBJ whole genome shotgun (WGS) entry which is preliminary data.</text>
</comment>
<evidence type="ECO:0000313" key="1">
    <source>
        <dbReference type="EMBL" id="RAW63515.1"/>
    </source>
</evidence>
<proteinExistence type="predicted"/>
<accession>A0A329URJ1</accession>
<dbReference type="AlphaFoldDB" id="A0A329URJ1"/>